<accession>A0A6J6QGN0</accession>
<dbReference type="SUPFAM" id="SSF55469">
    <property type="entry name" value="FMN-dependent nitroreductase-like"/>
    <property type="match status" value="2"/>
</dbReference>
<evidence type="ECO:0000256" key="1">
    <source>
        <dbReference type="SAM" id="MobiDB-lite"/>
    </source>
</evidence>
<dbReference type="PANTHER" id="PTHR23026:SF123">
    <property type="entry name" value="NAD(P)H NITROREDUCTASE RV3131-RELATED"/>
    <property type="match status" value="1"/>
</dbReference>
<sequence length="336" mass="36263">MPGQQCVHRRDVRHDDVASIVAAAVRAPSVHNTQPWRWRTTATGVALYADHERRLALADPQGRGMLISCGAALEHALVAARALGIEPLVHRSADPMDGGPVATIDLTWHLDAPDLDRARADLAVLLRRRTDHRRFTTWPVPPVLLQDLASVAARDGVQALPVLDPAARLRTELLVHQAQDVQGRDAGLVSEVRRCSADAEIGRTDGLVLSDALVVLATAFDAPRDWVVIGEALTALWLASTAAEISVVPLCQVVEVDQTRDVLRWDVLGGRLHPQLVVRLGWQELSRSTLPPTSRRSVAEVLDNGPDPSVTRDPRPGAEGPPAVGLHAVGGMLHDS</sequence>
<protein>
    <submittedName>
        <fullName evidence="2">Unannotated protein</fullName>
    </submittedName>
</protein>
<name>A0A6J6QGN0_9ZZZZ</name>
<dbReference type="EMBL" id="CAEZXR010000162">
    <property type="protein sequence ID" value="CAB4710427.1"/>
    <property type="molecule type" value="Genomic_DNA"/>
</dbReference>
<evidence type="ECO:0000313" key="2">
    <source>
        <dbReference type="EMBL" id="CAB4710427.1"/>
    </source>
</evidence>
<dbReference type="InterPro" id="IPR050627">
    <property type="entry name" value="Nitroreductase/BluB"/>
</dbReference>
<dbReference type="AlphaFoldDB" id="A0A6J6QGN0"/>
<reference evidence="2" key="1">
    <citation type="submission" date="2020-05" db="EMBL/GenBank/DDBJ databases">
        <authorList>
            <person name="Chiriac C."/>
            <person name="Salcher M."/>
            <person name="Ghai R."/>
            <person name="Kavagutti S V."/>
        </authorList>
    </citation>
    <scope>NUCLEOTIDE SEQUENCE</scope>
</reference>
<dbReference type="InterPro" id="IPR000415">
    <property type="entry name" value="Nitroreductase-like"/>
</dbReference>
<dbReference type="Gene3D" id="3.40.109.10">
    <property type="entry name" value="NADH Oxidase"/>
    <property type="match status" value="3"/>
</dbReference>
<dbReference type="PANTHER" id="PTHR23026">
    <property type="entry name" value="NADPH NITROREDUCTASE"/>
    <property type="match status" value="1"/>
</dbReference>
<dbReference type="GO" id="GO:0016491">
    <property type="term" value="F:oxidoreductase activity"/>
    <property type="evidence" value="ECO:0007669"/>
    <property type="project" value="InterPro"/>
</dbReference>
<gene>
    <name evidence="2" type="ORF">UFOPK2579_01423</name>
</gene>
<feature type="region of interest" description="Disordered" evidence="1">
    <location>
        <begin position="299"/>
        <end position="326"/>
    </location>
</feature>
<proteinExistence type="predicted"/>
<organism evidence="2">
    <name type="scientific">freshwater metagenome</name>
    <dbReference type="NCBI Taxonomy" id="449393"/>
    <lineage>
        <taxon>unclassified sequences</taxon>
        <taxon>metagenomes</taxon>
        <taxon>ecological metagenomes</taxon>
    </lineage>
</organism>